<feature type="transmembrane region" description="Helical" evidence="8">
    <location>
        <begin position="250"/>
        <end position="271"/>
    </location>
</feature>
<evidence type="ECO:0000256" key="5">
    <source>
        <dbReference type="ARBA" id="ARBA00022692"/>
    </source>
</evidence>
<dbReference type="InterPro" id="IPR002781">
    <property type="entry name" value="TM_pro_TauE-like"/>
</dbReference>
<feature type="transmembrane region" description="Helical" evidence="8">
    <location>
        <begin position="123"/>
        <end position="141"/>
    </location>
</feature>
<dbReference type="PANTHER" id="PTHR30269:SF37">
    <property type="entry name" value="MEMBRANE TRANSPORTER PROTEIN"/>
    <property type="match status" value="1"/>
</dbReference>
<evidence type="ECO:0000256" key="3">
    <source>
        <dbReference type="ARBA" id="ARBA00022448"/>
    </source>
</evidence>
<evidence type="ECO:0000313" key="10">
    <source>
        <dbReference type="Proteomes" id="UP000272560"/>
    </source>
</evidence>
<evidence type="ECO:0000256" key="6">
    <source>
        <dbReference type="ARBA" id="ARBA00022989"/>
    </source>
</evidence>
<dbReference type="OrthoDB" id="3872971at2"/>
<proteinExistence type="inferred from homology"/>
<dbReference type="GO" id="GO:0005886">
    <property type="term" value="C:plasma membrane"/>
    <property type="evidence" value="ECO:0007669"/>
    <property type="project" value="UniProtKB-SubCell"/>
</dbReference>
<dbReference type="PANTHER" id="PTHR30269">
    <property type="entry name" value="TRANSMEMBRANE PROTEIN YFCA"/>
    <property type="match status" value="1"/>
</dbReference>
<dbReference type="InterPro" id="IPR052017">
    <property type="entry name" value="TSUP"/>
</dbReference>
<feature type="transmembrane region" description="Helical" evidence="8">
    <location>
        <begin position="219"/>
        <end position="238"/>
    </location>
</feature>
<keyword evidence="10" id="KW-1185">Reference proteome</keyword>
<dbReference type="AlphaFoldDB" id="A0A3A5M3K5"/>
<feature type="transmembrane region" description="Helical" evidence="8">
    <location>
        <begin position="71"/>
        <end position="89"/>
    </location>
</feature>
<keyword evidence="7 8" id="KW-0472">Membrane</keyword>
<keyword evidence="5 8" id="KW-0812">Transmembrane</keyword>
<evidence type="ECO:0000256" key="4">
    <source>
        <dbReference type="ARBA" id="ARBA00022475"/>
    </source>
</evidence>
<comment type="subcellular location">
    <subcellularLocation>
        <location evidence="1 8">Cell membrane</location>
        <topology evidence="1 8">Multi-pass membrane protein</topology>
    </subcellularLocation>
</comment>
<keyword evidence="6 8" id="KW-1133">Transmembrane helix</keyword>
<evidence type="ECO:0000313" key="9">
    <source>
        <dbReference type="EMBL" id="RJT81026.1"/>
    </source>
</evidence>
<evidence type="ECO:0000256" key="8">
    <source>
        <dbReference type="RuleBase" id="RU363041"/>
    </source>
</evidence>
<feature type="transmembrane region" description="Helical" evidence="8">
    <location>
        <begin position="189"/>
        <end position="207"/>
    </location>
</feature>
<evidence type="ECO:0000256" key="7">
    <source>
        <dbReference type="ARBA" id="ARBA00023136"/>
    </source>
</evidence>
<accession>A0A3A5M3K5</accession>
<sequence>MVSGYRRWCGPWPHVGWLPRRTVARVTLGIFCIVLFSILVGAVAQRIAGLGFALLIAPFLVIILGPHAGVLLVNICGVVSSAIIVGRVWKEIDWSMFRWLVVPSIFGSVPGSILAVAVPSAPLSVTVGAVVLVALTISLVLQRSDVVVRGNLPKAVAGFTAGVTNSMAGVGGPAVSAYALLSRWPQRPFAATLQPFFVCIGLVTLITKLLIDPSQAPVLAPWMWGAIGAAIVAGIFAGEKLGRFVRDDQARLFVIVVAFVGAGLAVIKGLIDLFG</sequence>
<feature type="transmembrane region" description="Helical" evidence="8">
    <location>
        <begin position="22"/>
        <end position="40"/>
    </location>
</feature>
<evidence type="ECO:0000256" key="1">
    <source>
        <dbReference type="ARBA" id="ARBA00004651"/>
    </source>
</evidence>
<name>A0A3A5M3K5_9MICC</name>
<keyword evidence="4 8" id="KW-1003">Cell membrane</keyword>
<protein>
    <recommendedName>
        <fullName evidence="8">Probable membrane transporter protein</fullName>
    </recommendedName>
</protein>
<keyword evidence="3" id="KW-0813">Transport</keyword>
<dbReference type="Pfam" id="PF01925">
    <property type="entry name" value="TauE"/>
    <property type="match status" value="1"/>
</dbReference>
<gene>
    <name evidence="9" type="ORF">D6T63_07515</name>
</gene>
<organism evidence="9 10">
    <name type="scientific">Arthrobacter cheniae</name>
    <dbReference type="NCBI Taxonomy" id="1258888"/>
    <lineage>
        <taxon>Bacteria</taxon>
        <taxon>Bacillati</taxon>
        <taxon>Actinomycetota</taxon>
        <taxon>Actinomycetes</taxon>
        <taxon>Micrococcales</taxon>
        <taxon>Micrococcaceae</taxon>
        <taxon>Arthrobacter</taxon>
    </lineage>
</organism>
<dbReference type="Proteomes" id="UP000272560">
    <property type="component" value="Unassembled WGS sequence"/>
</dbReference>
<reference evidence="9 10" key="1">
    <citation type="submission" date="2018-09" db="EMBL/GenBank/DDBJ databases">
        <title>Novel species of Arthrobacter.</title>
        <authorList>
            <person name="Liu Q."/>
            <person name="Xin Y.-H."/>
        </authorList>
    </citation>
    <scope>NUCLEOTIDE SEQUENCE [LARGE SCALE GENOMIC DNA]</scope>
    <source>
        <strain evidence="9 10">Hz2</strain>
    </source>
</reference>
<dbReference type="EMBL" id="QZVT01000003">
    <property type="protein sequence ID" value="RJT81026.1"/>
    <property type="molecule type" value="Genomic_DNA"/>
</dbReference>
<comment type="caution">
    <text evidence="9">The sequence shown here is derived from an EMBL/GenBank/DDBJ whole genome shotgun (WGS) entry which is preliminary data.</text>
</comment>
<evidence type="ECO:0000256" key="2">
    <source>
        <dbReference type="ARBA" id="ARBA00009142"/>
    </source>
</evidence>
<feature type="transmembrane region" description="Helical" evidence="8">
    <location>
        <begin position="96"/>
        <end position="117"/>
    </location>
</feature>
<comment type="similarity">
    <text evidence="2 8">Belongs to the 4-toluene sulfonate uptake permease (TSUP) (TC 2.A.102) family.</text>
</comment>